<gene>
    <name evidence="3" type="ORF">IMSHALPRED_008176</name>
</gene>
<evidence type="ECO:0000259" key="2">
    <source>
        <dbReference type="SMART" id="SM00906"/>
    </source>
</evidence>
<dbReference type="SMART" id="SM00906">
    <property type="entry name" value="Fungal_trans"/>
    <property type="match status" value="1"/>
</dbReference>
<comment type="caution">
    <text evidence="3">The sequence shown here is derived from an EMBL/GenBank/DDBJ whole genome shotgun (WGS) entry which is preliminary data.</text>
</comment>
<dbReference type="Gene3D" id="3.40.50.720">
    <property type="entry name" value="NAD(P)-binding Rossmann-like Domain"/>
    <property type="match status" value="1"/>
</dbReference>
<sequence>MSSILATNLFNVNSMVFVITGGGSGIGEMMALALEANGAAAVFILGRRLVSLQKVAAQAQAQKGLVEWPRYPNRVYFENFNRVVPLFDESSFLPKLQETSGKHPKDDPAWWAAVNVALSIAHRFRGIESISAEKENQRAMDYLRNAFGVVSDLTLGDPDLLGVQALLGISIILQGTDRPRQASALVASTIRLCHNLGLHRQENNSGLSIEIEQRSRTFWIAYQLGKDHSIRLSQPPLQSDDEIDLSLPREITEDGMGQVLTNDGASVMNFFRLWVELSVILGQTYSMFPTAQAPKQAEFTRHQAVEVLDQRLEKWTRSIPSPFRPENTTKALPKGAILHMVILYLSYFNCLSRVHLAAIDQSVWTTGWLSPNDFSWAKLSKSSREKVLQAARASIHLLGLTPQGDNACTW</sequence>
<dbReference type="EMBL" id="CAJPDT010000057">
    <property type="protein sequence ID" value="CAF9930449.1"/>
    <property type="molecule type" value="Genomic_DNA"/>
</dbReference>
<dbReference type="InterPro" id="IPR050987">
    <property type="entry name" value="AtrR-like"/>
</dbReference>
<dbReference type="GO" id="GO:0003700">
    <property type="term" value="F:DNA-binding transcription factor activity"/>
    <property type="evidence" value="ECO:0007669"/>
    <property type="project" value="InterPro"/>
</dbReference>
<dbReference type="GO" id="GO:0003677">
    <property type="term" value="F:DNA binding"/>
    <property type="evidence" value="ECO:0007669"/>
    <property type="project" value="InterPro"/>
</dbReference>
<reference evidence="3" key="1">
    <citation type="submission" date="2021-03" db="EMBL/GenBank/DDBJ databases">
        <authorList>
            <person name="Tagirdzhanova G."/>
        </authorList>
    </citation>
    <scope>NUCLEOTIDE SEQUENCE</scope>
</reference>
<dbReference type="CDD" id="cd12148">
    <property type="entry name" value="fungal_TF_MHR"/>
    <property type="match status" value="1"/>
</dbReference>
<dbReference type="InterPro" id="IPR036291">
    <property type="entry name" value="NAD(P)-bd_dom_sf"/>
</dbReference>
<keyword evidence="4" id="KW-1185">Reference proteome</keyword>
<dbReference type="PANTHER" id="PTHR46910:SF25">
    <property type="entry name" value="ABC-TRANSPORTER-REGULATING TRANSCRIPTION FACTOR"/>
    <property type="match status" value="1"/>
</dbReference>
<dbReference type="InterPro" id="IPR007219">
    <property type="entry name" value="XnlR_reg_dom"/>
</dbReference>
<accession>A0A8H3FWC8</accession>
<name>A0A8H3FWC8_9LECA</name>
<organism evidence="3 4">
    <name type="scientific">Imshaugia aleurites</name>
    <dbReference type="NCBI Taxonomy" id="172621"/>
    <lineage>
        <taxon>Eukaryota</taxon>
        <taxon>Fungi</taxon>
        <taxon>Dikarya</taxon>
        <taxon>Ascomycota</taxon>
        <taxon>Pezizomycotina</taxon>
        <taxon>Lecanoromycetes</taxon>
        <taxon>OSLEUM clade</taxon>
        <taxon>Lecanoromycetidae</taxon>
        <taxon>Lecanorales</taxon>
        <taxon>Lecanorineae</taxon>
        <taxon>Parmeliaceae</taxon>
        <taxon>Imshaugia</taxon>
    </lineage>
</organism>
<dbReference type="AlphaFoldDB" id="A0A8H3FWC8"/>
<dbReference type="OrthoDB" id="2123952at2759"/>
<evidence type="ECO:0000313" key="3">
    <source>
        <dbReference type="EMBL" id="CAF9930449.1"/>
    </source>
</evidence>
<dbReference type="GO" id="GO:0008270">
    <property type="term" value="F:zinc ion binding"/>
    <property type="evidence" value="ECO:0007669"/>
    <property type="project" value="InterPro"/>
</dbReference>
<feature type="domain" description="Xylanolytic transcriptional activator regulatory" evidence="2">
    <location>
        <begin position="182"/>
        <end position="254"/>
    </location>
</feature>
<dbReference type="GO" id="GO:0006351">
    <property type="term" value="P:DNA-templated transcription"/>
    <property type="evidence" value="ECO:0007669"/>
    <property type="project" value="InterPro"/>
</dbReference>
<protein>
    <recommendedName>
        <fullName evidence="2">Xylanolytic transcriptional activator regulatory domain-containing protein</fullName>
    </recommendedName>
</protein>
<evidence type="ECO:0000256" key="1">
    <source>
        <dbReference type="ARBA" id="ARBA00023242"/>
    </source>
</evidence>
<proteinExistence type="predicted"/>
<dbReference type="Proteomes" id="UP000664534">
    <property type="component" value="Unassembled WGS sequence"/>
</dbReference>
<dbReference type="Pfam" id="PF04082">
    <property type="entry name" value="Fungal_trans"/>
    <property type="match status" value="1"/>
</dbReference>
<dbReference type="PANTHER" id="PTHR46910">
    <property type="entry name" value="TRANSCRIPTION FACTOR PDR1"/>
    <property type="match status" value="1"/>
</dbReference>
<dbReference type="SUPFAM" id="SSF51735">
    <property type="entry name" value="NAD(P)-binding Rossmann-fold domains"/>
    <property type="match status" value="1"/>
</dbReference>
<evidence type="ECO:0000313" key="4">
    <source>
        <dbReference type="Proteomes" id="UP000664534"/>
    </source>
</evidence>
<keyword evidence="1" id="KW-0539">Nucleus</keyword>